<feature type="domain" description="Zn(2)-C6 fungal-type" evidence="3">
    <location>
        <begin position="77"/>
        <end position="113"/>
    </location>
</feature>
<dbReference type="AlphaFoldDB" id="A0A6A6I8M5"/>
<dbReference type="OrthoDB" id="5394557at2759"/>
<dbReference type="Gene3D" id="4.10.240.10">
    <property type="entry name" value="Zn(2)-C6 fungal-type DNA-binding domain"/>
    <property type="match status" value="1"/>
</dbReference>
<name>A0A6A6I8M5_9PLEO</name>
<dbReference type="PROSITE" id="PS50048">
    <property type="entry name" value="ZN2_CY6_FUNGAL_2"/>
    <property type="match status" value="1"/>
</dbReference>
<evidence type="ECO:0000256" key="2">
    <source>
        <dbReference type="SAM" id="MobiDB-lite"/>
    </source>
</evidence>
<reference evidence="4" key="1">
    <citation type="journal article" date="2020" name="Stud. Mycol.">
        <title>101 Dothideomycetes genomes: a test case for predicting lifestyles and emergence of pathogens.</title>
        <authorList>
            <person name="Haridas S."/>
            <person name="Albert R."/>
            <person name="Binder M."/>
            <person name="Bloem J."/>
            <person name="Labutti K."/>
            <person name="Salamov A."/>
            <person name="Andreopoulos B."/>
            <person name="Baker S."/>
            <person name="Barry K."/>
            <person name="Bills G."/>
            <person name="Bluhm B."/>
            <person name="Cannon C."/>
            <person name="Castanera R."/>
            <person name="Culley D."/>
            <person name="Daum C."/>
            <person name="Ezra D."/>
            <person name="Gonzalez J."/>
            <person name="Henrissat B."/>
            <person name="Kuo A."/>
            <person name="Liang C."/>
            <person name="Lipzen A."/>
            <person name="Lutzoni F."/>
            <person name="Magnuson J."/>
            <person name="Mondo S."/>
            <person name="Nolan M."/>
            <person name="Ohm R."/>
            <person name="Pangilinan J."/>
            <person name="Park H.-J."/>
            <person name="Ramirez L."/>
            <person name="Alfaro M."/>
            <person name="Sun H."/>
            <person name="Tritt A."/>
            <person name="Yoshinaga Y."/>
            <person name="Zwiers L.-H."/>
            <person name="Turgeon B."/>
            <person name="Goodwin S."/>
            <person name="Spatafora J."/>
            <person name="Crous P."/>
            <person name="Grigoriev I."/>
        </authorList>
    </citation>
    <scope>NUCLEOTIDE SEQUENCE</scope>
    <source>
        <strain evidence="4">CBS 122368</strain>
    </source>
</reference>
<evidence type="ECO:0000259" key="3">
    <source>
        <dbReference type="PROSITE" id="PS50048"/>
    </source>
</evidence>
<organism evidence="4 5">
    <name type="scientific">Trematosphaeria pertusa</name>
    <dbReference type="NCBI Taxonomy" id="390896"/>
    <lineage>
        <taxon>Eukaryota</taxon>
        <taxon>Fungi</taxon>
        <taxon>Dikarya</taxon>
        <taxon>Ascomycota</taxon>
        <taxon>Pezizomycotina</taxon>
        <taxon>Dothideomycetes</taxon>
        <taxon>Pleosporomycetidae</taxon>
        <taxon>Pleosporales</taxon>
        <taxon>Massarineae</taxon>
        <taxon>Trematosphaeriaceae</taxon>
        <taxon>Trematosphaeria</taxon>
    </lineage>
</organism>
<dbReference type="InterPro" id="IPR001138">
    <property type="entry name" value="Zn2Cys6_DnaBD"/>
</dbReference>
<feature type="compositionally biased region" description="Polar residues" evidence="2">
    <location>
        <begin position="262"/>
        <end position="273"/>
    </location>
</feature>
<proteinExistence type="predicted"/>
<dbReference type="GeneID" id="54584420"/>
<feature type="region of interest" description="Disordered" evidence="2">
    <location>
        <begin position="254"/>
        <end position="326"/>
    </location>
</feature>
<feature type="region of interest" description="Disordered" evidence="2">
    <location>
        <begin position="432"/>
        <end position="484"/>
    </location>
</feature>
<feature type="compositionally biased region" description="Polar residues" evidence="2">
    <location>
        <begin position="283"/>
        <end position="296"/>
    </location>
</feature>
<dbReference type="GO" id="GO:0008270">
    <property type="term" value="F:zinc ion binding"/>
    <property type="evidence" value="ECO:0007669"/>
    <property type="project" value="InterPro"/>
</dbReference>
<dbReference type="SMART" id="SM00066">
    <property type="entry name" value="GAL4"/>
    <property type="match status" value="1"/>
</dbReference>
<dbReference type="CDD" id="cd00067">
    <property type="entry name" value="GAL4"/>
    <property type="match status" value="1"/>
</dbReference>
<gene>
    <name evidence="4" type="ORF">BU26DRAFT_532286</name>
</gene>
<evidence type="ECO:0000256" key="1">
    <source>
        <dbReference type="ARBA" id="ARBA00023242"/>
    </source>
</evidence>
<feature type="compositionally biased region" description="Polar residues" evidence="2">
    <location>
        <begin position="432"/>
        <end position="441"/>
    </location>
</feature>
<sequence length="498" mass="53553">MDPETAHRHSQNAALSYPHHYYVNERNIPLTVATSPRYDPRGYSVGGPVGGHRLRAGMDRDDVTMDSNQARRRIAVACARCRKRKIRCSGDPGNGTGCASCKQAGLDSSVCQFHRVGSGEATRVLDNLHLASNLTNMANTNVMMPIYNAASPAYSRATYPPSWPIPYTEETSPVETYSLSEPAAYLPSHNGIASSNAWSHPPTKPLQTGAHAFLDTDSMPVYETHGSPYVQTGLRAVTNSEALSPLNMTSLQLTLPEPPQARPSQASETTVPQRQLPMPQPSPAQTSRNVVDQLQHQRLRSAQAMGGSALSTTGAYPKSTLPFNDETGLQVTAPAEASSSADLTTQVTAPATIPGTTETMIGYLPGTTSASDDAAVTSAGSQHSLNFSTSGLLDTTPAPALPTTYSNFRNYNLPTSSSTETLSPLARQDSQSNLYSFTPDSNSKRHSAGRSSNDSALVSGHRYTPLNQSQHQPNHDGLRRDSFEARKLPVRRAFMSNL</sequence>
<evidence type="ECO:0000313" key="5">
    <source>
        <dbReference type="Proteomes" id="UP000800094"/>
    </source>
</evidence>
<protein>
    <recommendedName>
        <fullName evidence="3">Zn(2)-C6 fungal-type domain-containing protein</fullName>
    </recommendedName>
</protein>
<keyword evidence="5" id="KW-1185">Reference proteome</keyword>
<feature type="compositionally biased region" description="Basic and acidic residues" evidence="2">
    <location>
        <begin position="473"/>
        <end position="484"/>
    </location>
</feature>
<evidence type="ECO:0000313" key="4">
    <source>
        <dbReference type="EMBL" id="KAF2246438.1"/>
    </source>
</evidence>
<dbReference type="RefSeq" id="XP_033681442.1">
    <property type="nucleotide sequence ID" value="XM_033831090.1"/>
</dbReference>
<dbReference type="GO" id="GO:0000981">
    <property type="term" value="F:DNA-binding transcription factor activity, RNA polymerase II-specific"/>
    <property type="evidence" value="ECO:0007669"/>
    <property type="project" value="InterPro"/>
</dbReference>
<accession>A0A6A6I8M5</accession>
<dbReference type="EMBL" id="ML987198">
    <property type="protein sequence ID" value="KAF2246438.1"/>
    <property type="molecule type" value="Genomic_DNA"/>
</dbReference>
<dbReference type="SUPFAM" id="SSF57701">
    <property type="entry name" value="Zn2/Cys6 DNA-binding domain"/>
    <property type="match status" value="1"/>
</dbReference>
<keyword evidence="1" id="KW-0539">Nucleus</keyword>
<dbReference type="Proteomes" id="UP000800094">
    <property type="component" value="Unassembled WGS sequence"/>
</dbReference>
<dbReference type="InterPro" id="IPR036864">
    <property type="entry name" value="Zn2-C6_fun-type_DNA-bd_sf"/>
</dbReference>
<dbReference type="Pfam" id="PF00172">
    <property type="entry name" value="Zn_clus"/>
    <property type="match status" value="1"/>
</dbReference>